<protein>
    <submittedName>
        <fullName evidence="2">Uncharacterized protein</fullName>
    </submittedName>
</protein>
<dbReference type="PATRIC" id="fig|1229493.5.peg.979"/>
<organism evidence="2 3">
    <name type="scientific">Vibrio owensii CAIM 1854 = LMG 25443</name>
    <dbReference type="NCBI Taxonomy" id="1229493"/>
    <lineage>
        <taxon>Bacteria</taxon>
        <taxon>Pseudomonadati</taxon>
        <taxon>Pseudomonadota</taxon>
        <taxon>Gammaproteobacteria</taxon>
        <taxon>Vibrionales</taxon>
        <taxon>Vibrionaceae</taxon>
        <taxon>Vibrio</taxon>
    </lineage>
</organism>
<comment type="caution">
    <text evidence="2">The sequence shown here is derived from an EMBL/GenBank/DDBJ whole genome shotgun (WGS) entry which is preliminary data.</text>
</comment>
<evidence type="ECO:0000313" key="3">
    <source>
        <dbReference type="Proteomes" id="UP000031586"/>
    </source>
</evidence>
<evidence type="ECO:0000313" key="2">
    <source>
        <dbReference type="EMBL" id="KIF53158.1"/>
    </source>
</evidence>
<accession>A0A0C1VTC7</accession>
<sequence>MTIKNTVEQCNQNGFSYHSGSTLLTGIDYEPVVVSNKPLYSTQIKMVRMAVLLVVMYLLGAILLPCLMSALDGTETFSLESYALTVVASTLCSVIMFSFAINTFDSEIVVSESSASNNIFAEKVYSENL</sequence>
<dbReference type="EMBL" id="JPRD01000015">
    <property type="protein sequence ID" value="KIF53158.1"/>
    <property type="molecule type" value="Genomic_DNA"/>
</dbReference>
<reference evidence="2 3" key="1">
    <citation type="submission" date="2014-07" db="EMBL/GenBank/DDBJ databases">
        <title>Unique and conserved regions in Vibrio harveyi and related species in comparison with the shrimp pathogen Vibrio harveyi CAIM 1792.</title>
        <authorList>
            <person name="Espinoza-Valles I."/>
            <person name="Vora G."/>
            <person name="Leekitcharoenphon P."/>
            <person name="Ussery D."/>
            <person name="Hoj L."/>
            <person name="Gomez-Gil B."/>
        </authorList>
    </citation>
    <scope>NUCLEOTIDE SEQUENCE [LARGE SCALE GENOMIC DNA]</scope>
    <source>
        <strain evidence="3">CAIM 1854 / LMG 25443</strain>
    </source>
</reference>
<name>A0A0C1VTC7_9VIBR</name>
<keyword evidence="1" id="KW-0812">Transmembrane</keyword>
<proteinExistence type="predicted"/>
<evidence type="ECO:0000256" key="1">
    <source>
        <dbReference type="SAM" id="Phobius"/>
    </source>
</evidence>
<gene>
    <name evidence="2" type="ORF">H735_09475</name>
</gene>
<feature type="transmembrane region" description="Helical" evidence="1">
    <location>
        <begin position="82"/>
        <end position="101"/>
    </location>
</feature>
<keyword evidence="1" id="KW-0472">Membrane</keyword>
<dbReference type="Proteomes" id="UP000031586">
    <property type="component" value="Unassembled WGS sequence"/>
</dbReference>
<keyword evidence="1" id="KW-1133">Transmembrane helix</keyword>
<feature type="transmembrane region" description="Helical" evidence="1">
    <location>
        <begin position="50"/>
        <end position="70"/>
    </location>
</feature>
<dbReference type="RefSeq" id="WP_020194337.1">
    <property type="nucleotide sequence ID" value="NZ_BAOH01000005.1"/>
</dbReference>
<dbReference type="AlphaFoldDB" id="A0A0C1VTC7"/>